<gene>
    <name evidence="12 14" type="primary">htpX</name>
    <name evidence="14" type="ORF">ACFOEX_03790</name>
</gene>
<dbReference type="NCBIfam" id="NF002363">
    <property type="entry name" value="PRK01345.1"/>
    <property type="match status" value="1"/>
</dbReference>
<dbReference type="EMBL" id="JBHRUV010000017">
    <property type="protein sequence ID" value="MFC3265488.1"/>
    <property type="molecule type" value="Genomic_DNA"/>
</dbReference>
<evidence type="ECO:0000313" key="15">
    <source>
        <dbReference type="Proteomes" id="UP001595536"/>
    </source>
</evidence>
<feature type="domain" description="Peptidase M48" evidence="13">
    <location>
        <begin position="64"/>
        <end position="279"/>
    </location>
</feature>
<evidence type="ECO:0000256" key="10">
    <source>
        <dbReference type="ARBA" id="ARBA00023049"/>
    </source>
</evidence>
<dbReference type="PANTHER" id="PTHR43221:SF1">
    <property type="entry name" value="PROTEASE HTPX"/>
    <property type="match status" value="1"/>
</dbReference>
<name>A0ABV7LE77_9HYPH</name>
<comment type="cofactor">
    <cofactor evidence="12">
        <name>Zn(2+)</name>
        <dbReference type="ChEBI" id="CHEBI:29105"/>
    </cofactor>
    <text evidence="12">Binds 1 zinc ion per subunit.</text>
</comment>
<keyword evidence="15" id="KW-1185">Reference proteome</keyword>
<feature type="transmembrane region" description="Helical" evidence="12">
    <location>
        <begin position="178"/>
        <end position="198"/>
    </location>
</feature>
<feature type="binding site" evidence="12">
    <location>
        <position position="134"/>
    </location>
    <ligand>
        <name>Zn(2+)</name>
        <dbReference type="ChEBI" id="CHEBI:29105"/>
        <note>catalytic</note>
    </ligand>
</feature>
<dbReference type="InterPro" id="IPR001915">
    <property type="entry name" value="Peptidase_M48"/>
</dbReference>
<keyword evidence="9 12" id="KW-1133">Transmembrane helix</keyword>
<proteinExistence type="inferred from homology"/>
<comment type="similarity">
    <text evidence="2 12">Belongs to the peptidase M48B family.</text>
</comment>
<accession>A0ABV7LE77</accession>
<feature type="transmembrane region" description="Helical" evidence="12">
    <location>
        <begin position="141"/>
        <end position="166"/>
    </location>
</feature>
<keyword evidence="4 12" id="KW-0645">Protease</keyword>
<feature type="active site" evidence="12">
    <location>
        <position position="131"/>
    </location>
</feature>
<keyword evidence="11 12" id="KW-0472">Membrane</keyword>
<evidence type="ECO:0000256" key="4">
    <source>
        <dbReference type="ARBA" id="ARBA00022670"/>
    </source>
</evidence>
<evidence type="ECO:0000256" key="3">
    <source>
        <dbReference type="ARBA" id="ARBA00022475"/>
    </source>
</evidence>
<evidence type="ECO:0000259" key="13">
    <source>
        <dbReference type="Pfam" id="PF01435"/>
    </source>
</evidence>
<comment type="subcellular location">
    <subcellularLocation>
        <location evidence="1 12">Cell membrane</location>
        <topology evidence="1 12">Multi-pass membrane protein</topology>
    </subcellularLocation>
</comment>
<keyword evidence="10 12" id="KW-0482">Metalloprotease</keyword>
<reference evidence="15" key="1">
    <citation type="journal article" date="2019" name="Int. J. Syst. Evol. Microbiol.">
        <title>The Global Catalogue of Microorganisms (GCM) 10K type strain sequencing project: providing services to taxonomists for standard genome sequencing and annotation.</title>
        <authorList>
            <consortium name="The Broad Institute Genomics Platform"/>
            <consortium name="The Broad Institute Genome Sequencing Center for Infectious Disease"/>
            <person name="Wu L."/>
            <person name="Ma J."/>
        </authorList>
    </citation>
    <scope>NUCLEOTIDE SEQUENCE [LARGE SCALE GENOMIC DNA]</scope>
    <source>
        <strain evidence="15">CCM 7941</strain>
    </source>
</reference>
<dbReference type="InterPro" id="IPR022919">
    <property type="entry name" value="Pept_M48_protease_HtpX"/>
</dbReference>
<evidence type="ECO:0000256" key="6">
    <source>
        <dbReference type="ARBA" id="ARBA00022723"/>
    </source>
</evidence>
<dbReference type="EC" id="3.4.24.-" evidence="12"/>
<comment type="caution">
    <text evidence="14">The sequence shown here is derived from an EMBL/GenBank/DDBJ whole genome shotgun (WGS) entry which is preliminary data.</text>
</comment>
<feature type="transmembrane region" description="Helical" evidence="12">
    <location>
        <begin position="31"/>
        <end position="48"/>
    </location>
</feature>
<protein>
    <recommendedName>
        <fullName evidence="12">Protease HtpX homolog</fullName>
        <ecNumber evidence="12">3.4.24.-</ecNumber>
    </recommendedName>
</protein>
<keyword evidence="3 12" id="KW-1003">Cell membrane</keyword>
<keyword evidence="8 12" id="KW-0862">Zinc</keyword>
<evidence type="ECO:0000256" key="9">
    <source>
        <dbReference type="ARBA" id="ARBA00022989"/>
    </source>
</evidence>
<dbReference type="InterPro" id="IPR050083">
    <property type="entry name" value="HtpX_protease"/>
</dbReference>
<dbReference type="RefSeq" id="WP_376831659.1">
    <property type="nucleotide sequence ID" value="NZ_JBHLWR010000006.1"/>
</dbReference>
<keyword evidence="7 12" id="KW-0378">Hydrolase</keyword>
<dbReference type="PANTHER" id="PTHR43221">
    <property type="entry name" value="PROTEASE HTPX"/>
    <property type="match status" value="1"/>
</dbReference>
<evidence type="ECO:0000256" key="11">
    <source>
        <dbReference type="ARBA" id="ARBA00023136"/>
    </source>
</evidence>
<dbReference type="GO" id="GO:0008237">
    <property type="term" value="F:metallopeptidase activity"/>
    <property type="evidence" value="ECO:0007669"/>
    <property type="project" value="UniProtKB-KW"/>
</dbReference>
<evidence type="ECO:0000313" key="14">
    <source>
        <dbReference type="EMBL" id="MFC3265488.1"/>
    </source>
</evidence>
<feature type="binding site" evidence="12">
    <location>
        <position position="130"/>
    </location>
    <ligand>
        <name>Zn(2+)</name>
        <dbReference type="ChEBI" id="CHEBI:29105"/>
        <note>catalytic</note>
    </ligand>
</feature>
<dbReference type="NCBIfam" id="NF002826">
    <property type="entry name" value="PRK03001.1"/>
    <property type="match status" value="1"/>
</dbReference>
<dbReference type="Proteomes" id="UP001595536">
    <property type="component" value="Unassembled WGS sequence"/>
</dbReference>
<evidence type="ECO:0000256" key="1">
    <source>
        <dbReference type="ARBA" id="ARBA00004651"/>
    </source>
</evidence>
<evidence type="ECO:0000256" key="2">
    <source>
        <dbReference type="ARBA" id="ARBA00009779"/>
    </source>
</evidence>
<feature type="binding site" evidence="12">
    <location>
        <position position="203"/>
    </location>
    <ligand>
        <name>Zn(2+)</name>
        <dbReference type="ChEBI" id="CHEBI:29105"/>
        <note>catalytic</note>
    </ligand>
</feature>
<keyword evidence="5 12" id="KW-0812">Transmembrane</keyword>
<organism evidence="14 15">
    <name type="scientific">Camelimonas abortus</name>
    <dbReference type="NCBI Taxonomy" id="1017184"/>
    <lineage>
        <taxon>Bacteria</taxon>
        <taxon>Pseudomonadati</taxon>
        <taxon>Pseudomonadota</taxon>
        <taxon>Alphaproteobacteria</taxon>
        <taxon>Hyphomicrobiales</taxon>
        <taxon>Chelatococcaceae</taxon>
        <taxon>Camelimonas</taxon>
    </lineage>
</organism>
<dbReference type="CDD" id="cd07336">
    <property type="entry name" value="M48B_HtpX_like"/>
    <property type="match status" value="1"/>
</dbReference>
<dbReference type="HAMAP" id="MF_00188">
    <property type="entry name" value="Pept_M48_protease_HtpX"/>
    <property type="match status" value="1"/>
</dbReference>
<evidence type="ECO:0000256" key="12">
    <source>
        <dbReference type="HAMAP-Rule" id="MF_00188"/>
    </source>
</evidence>
<keyword evidence="6 12" id="KW-0479">Metal-binding</keyword>
<evidence type="ECO:0000256" key="8">
    <source>
        <dbReference type="ARBA" id="ARBA00022833"/>
    </source>
</evidence>
<evidence type="ECO:0000256" key="7">
    <source>
        <dbReference type="ARBA" id="ARBA00022801"/>
    </source>
</evidence>
<sequence length="314" mass="33222">MNFAKTALLLAALTALFGVVGYLLGGPTGMMVALAVAIAMNLFTYWNSDRLALAAYDAREVTAQTAPELVRMTHELARRASIPPPRVYVIDSPQPNAFATGRSPENGAVAVTTGLMHALSREELAGVIAHELAHIRNRDTLIMTVAATIAGAISSIAQFGFLFAAHRQDNNGNGPGPIAGLVMAILAPLAAMIIQMAVSRSREYEADRLGAEICGEPVWLASALGRIEQGVHAVVDERAEAHPATAPLFIINPLSGRGMDNLFSTHPSTANRINELQKLARAWGRSWSMGAPAAGGFRSGASANPWARRSGPWG</sequence>
<dbReference type="Pfam" id="PF01435">
    <property type="entry name" value="Peptidase_M48"/>
    <property type="match status" value="1"/>
</dbReference>
<dbReference type="Gene3D" id="3.30.2010.10">
    <property type="entry name" value="Metalloproteases ('zincins'), catalytic domain"/>
    <property type="match status" value="1"/>
</dbReference>
<evidence type="ECO:0000256" key="5">
    <source>
        <dbReference type="ARBA" id="ARBA00022692"/>
    </source>
</evidence>